<dbReference type="InterPro" id="IPR002864">
    <property type="entry name" value="Acyl-ACP_thioesterase_NHD"/>
</dbReference>
<accession>A0A5P0ZIT1</accession>
<dbReference type="InterPro" id="IPR045023">
    <property type="entry name" value="FATA/B"/>
</dbReference>
<evidence type="ECO:0000256" key="2">
    <source>
        <dbReference type="ARBA" id="ARBA00022516"/>
    </source>
</evidence>
<dbReference type="PANTHER" id="PTHR31727">
    <property type="entry name" value="OLEOYL-ACYL CARRIER PROTEIN THIOESTERASE 1, CHLOROPLASTIC"/>
    <property type="match status" value="1"/>
</dbReference>
<dbReference type="GO" id="GO:0000036">
    <property type="term" value="F:acyl carrier activity"/>
    <property type="evidence" value="ECO:0007669"/>
    <property type="project" value="TreeGrafter"/>
</dbReference>
<feature type="domain" description="Acyl-ACP thioesterase-like C-terminal" evidence="9">
    <location>
        <begin position="157"/>
        <end position="246"/>
    </location>
</feature>
<evidence type="ECO:0000313" key="11">
    <source>
        <dbReference type="Proteomes" id="UP000380386"/>
    </source>
</evidence>
<evidence type="ECO:0000256" key="7">
    <source>
        <dbReference type="ARBA" id="ARBA00023160"/>
    </source>
</evidence>
<organism evidence="10 11">
    <name type="scientific">Companilactobacillus mishanensis</name>
    <dbReference type="NCBI Taxonomy" id="2486008"/>
    <lineage>
        <taxon>Bacteria</taxon>
        <taxon>Bacillati</taxon>
        <taxon>Bacillota</taxon>
        <taxon>Bacilli</taxon>
        <taxon>Lactobacillales</taxon>
        <taxon>Lactobacillaceae</taxon>
        <taxon>Companilactobacillus</taxon>
    </lineage>
</organism>
<keyword evidence="5" id="KW-0809">Transit peptide</keyword>
<dbReference type="CDD" id="cd00586">
    <property type="entry name" value="4HBT"/>
    <property type="match status" value="1"/>
</dbReference>
<keyword evidence="7" id="KW-0275">Fatty acid biosynthesis</keyword>
<comment type="similarity">
    <text evidence="1">Belongs to the acyl-ACP thioesterase family.</text>
</comment>
<keyword evidence="4" id="KW-0276">Fatty acid metabolism</keyword>
<keyword evidence="3" id="KW-0378">Hydrolase</keyword>
<proteinExistence type="inferred from homology"/>
<feature type="domain" description="Acyl-ACP thioesterase N-terminal hotdog" evidence="8">
    <location>
        <begin position="9"/>
        <end position="132"/>
    </location>
</feature>
<evidence type="ECO:0000313" key="10">
    <source>
        <dbReference type="EMBL" id="MQS52942.1"/>
    </source>
</evidence>
<protein>
    <submittedName>
        <fullName evidence="10">Acyl-ACP thioesterase</fullName>
    </submittedName>
</protein>
<evidence type="ECO:0000256" key="6">
    <source>
        <dbReference type="ARBA" id="ARBA00023098"/>
    </source>
</evidence>
<keyword evidence="2" id="KW-0444">Lipid biosynthesis</keyword>
<dbReference type="Gene3D" id="3.10.129.10">
    <property type="entry name" value="Hotdog Thioesterase"/>
    <property type="match status" value="1"/>
</dbReference>
<evidence type="ECO:0000256" key="3">
    <source>
        <dbReference type="ARBA" id="ARBA00022801"/>
    </source>
</evidence>
<dbReference type="InterPro" id="IPR049427">
    <property type="entry name" value="Acyl-ACP_TE_C"/>
</dbReference>
<dbReference type="OrthoDB" id="9801517at2"/>
<evidence type="ECO:0000256" key="1">
    <source>
        <dbReference type="ARBA" id="ARBA00006500"/>
    </source>
</evidence>
<dbReference type="SUPFAM" id="SSF54637">
    <property type="entry name" value="Thioesterase/thiol ester dehydrase-isomerase"/>
    <property type="match status" value="2"/>
</dbReference>
<dbReference type="PANTHER" id="PTHR31727:SF6">
    <property type="entry name" value="OLEOYL-ACYL CARRIER PROTEIN THIOESTERASE 1, CHLOROPLASTIC"/>
    <property type="match status" value="1"/>
</dbReference>
<gene>
    <name evidence="10" type="ORF">FHL02_07900</name>
</gene>
<evidence type="ECO:0000256" key="5">
    <source>
        <dbReference type="ARBA" id="ARBA00022946"/>
    </source>
</evidence>
<dbReference type="AlphaFoldDB" id="A0A5P0ZIT1"/>
<name>A0A5P0ZIT1_9LACO</name>
<dbReference type="Pfam" id="PF20791">
    <property type="entry name" value="Acyl-ACP_TE_C"/>
    <property type="match status" value="1"/>
</dbReference>
<sequence>MDETEQAEVFTEDATFPFYFANFSGDIRLSALIDVMLLASEDQLKLKDADSRSMVKRGLGWVVTQYHMDLKKMPELGQKLKVSTRATSYNKYFFYRDFWIDDLDGNRLVTLESAFVIIDIKERKIVSAADSLKDLFGSREITKIKKFARMKEPEDFDKKAEQHIGYYNIDVNRHVNNSFYFDWMVDSLDIEFIATHRIKSMDIKYDKELNLESHPEVFVKMDEDLVSTHWIKTDNKLNVIAKFHWENK</sequence>
<dbReference type="Proteomes" id="UP000380386">
    <property type="component" value="Unassembled WGS sequence"/>
</dbReference>
<reference evidence="10 11" key="1">
    <citation type="journal article" date="2019" name="Syst. Appl. Microbiol.">
        <title>Polyphasic characterization of two novel Lactobacillus spp. isolated from blown salami packages: Description of Lactobacillus halodurans sp. nov. and Lactobacillus salsicarnum sp. nov.</title>
        <authorList>
            <person name="Schuster J.A."/>
            <person name="Klingl A."/>
            <person name="Vogel R.F."/>
            <person name="Ehrmann M.A."/>
        </authorList>
    </citation>
    <scope>NUCLEOTIDE SEQUENCE [LARGE SCALE GENOMIC DNA]</scope>
    <source>
        <strain evidence="10 11">TMW 1.2118</strain>
    </source>
</reference>
<dbReference type="Pfam" id="PF01643">
    <property type="entry name" value="Acyl-ACP_TE"/>
    <property type="match status" value="1"/>
</dbReference>
<evidence type="ECO:0000259" key="9">
    <source>
        <dbReference type="Pfam" id="PF20791"/>
    </source>
</evidence>
<dbReference type="GO" id="GO:0016297">
    <property type="term" value="F:fatty acyl-[ACP] hydrolase activity"/>
    <property type="evidence" value="ECO:0007669"/>
    <property type="project" value="InterPro"/>
</dbReference>
<evidence type="ECO:0000256" key="4">
    <source>
        <dbReference type="ARBA" id="ARBA00022832"/>
    </source>
</evidence>
<dbReference type="EMBL" id="VDFM01000009">
    <property type="protein sequence ID" value="MQS52942.1"/>
    <property type="molecule type" value="Genomic_DNA"/>
</dbReference>
<evidence type="ECO:0000259" key="8">
    <source>
        <dbReference type="Pfam" id="PF01643"/>
    </source>
</evidence>
<comment type="caution">
    <text evidence="10">The sequence shown here is derived from an EMBL/GenBank/DDBJ whole genome shotgun (WGS) entry which is preliminary data.</text>
</comment>
<dbReference type="RefSeq" id="WP_153383499.1">
    <property type="nucleotide sequence ID" value="NZ_VDFL01000003.1"/>
</dbReference>
<dbReference type="InterPro" id="IPR029069">
    <property type="entry name" value="HotDog_dom_sf"/>
</dbReference>
<keyword evidence="6" id="KW-0443">Lipid metabolism</keyword>